<dbReference type="KEGG" id="btab:109042874"/>
<evidence type="ECO:0008006" key="3">
    <source>
        <dbReference type="Google" id="ProtNLM"/>
    </source>
</evidence>
<keyword evidence="2" id="KW-1185">Reference proteome</keyword>
<dbReference type="InterPro" id="IPR008914">
    <property type="entry name" value="PEBP"/>
</dbReference>
<dbReference type="AlphaFoldDB" id="A0A9P0A8Q5"/>
<dbReference type="Pfam" id="PF01161">
    <property type="entry name" value="PBP"/>
    <property type="match status" value="1"/>
</dbReference>
<dbReference type="PANTHER" id="PTHR11362">
    <property type="entry name" value="PHOSPHATIDYLETHANOLAMINE-BINDING PROTEIN"/>
    <property type="match status" value="1"/>
</dbReference>
<dbReference type="InterPro" id="IPR036610">
    <property type="entry name" value="PEBP-like_sf"/>
</dbReference>
<dbReference type="Proteomes" id="UP001152759">
    <property type="component" value="Chromosome 3"/>
</dbReference>
<organism evidence="1 2">
    <name type="scientific">Bemisia tabaci</name>
    <name type="common">Sweetpotato whitefly</name>
    <name type="synonym">Aleurodes tabaci</name>
    <dbReference type="NCBI Taxonomy" id="7038"/>
    <lineage>
        <taxon>Eukaryota</taxon>
        <taxon>Metazoa</taxon>
        <taxon>Ecdysozoa</taxon>
        <taxon>Arthropoda</taxon>
        <taxon>Hexapoda</taxon>
        <taxon>Insecta</taxon>
        <taxon>Pterygota</taxon>
        <taxon>Neoptera</taxon>
        <taxon>Paraneoptera</taxon>
        <taxon>Hemiptera</taxon>
        <taxon>Sternorrhyncha</taxon>
        <taxon>Aleyrodoidea</taxon>
        <taxon>Aleyrodidae</taxon>
        <taxon>Aleyrodinae</taxon>
        <taxon>Bemisia</taxon>
    </lineage>
</organism>
<proteinExistence type="predicted"/>
<dbReference type="EMBL" id="OU963864">
    <property type="protein sequence ID" value="CAH0386234.1"/>
    <property type="molecule type" value="Genomic_DNA"/>
</dbReference>
<accession>A0A9P0A8Q5</accession>
<dbReference type="PANTHER" id="PTHR11362:SF82">
    <property type="entry name" value="PHOSPHATIDYLETHANOLAMINE-BINDING PROTEIN 4"/>
    <property type="match status" value="1"/>
</dbReference>
<reference evidence="1" key="1">
    <citation type="submission" date="2021-12" db="EMBL/GenBank/DDBJ databases">
        <authorList>
            <person name="King R."/>
        </authorList>
    </citation>
    <scope>NUCLEOTIDE SEQUENCE</scope>
</reference>
<evidence type="ECO:0000313" key="1">
    <source>
        <dbReference type="EMBL" id="CAH0386234.1"/>
    </source>
</evidence>
<dbReference type="InterPro" id="IPR035810">
    <property type="entry name" value="PEBP_euk"/>
</dbReference>
<dbReference type="CDD" id="cd00866">
    <property type="entry name" value="PEBP_euk"/>
    <property type="match status" value="1"/>
</dbReference>
<dbReference type="SUPFAM" id="SSF49777">
    <property type="entry name" value="PEBP-like"/>
    <property type="match status" value="1"/>
</dbReference>
<evidence type="ECO:0000313" key="2">
    <source>
        <dbReference type="Proteomes" id="UP001152759"/>
    </source>
</evidence>
<protein>
    <recommendedName>
        <fullName evidence="3">Phosphatidylethanolamine-binding protein</fullName>
    </recommendedName>
</protein>
<dbReference type="Gene3D" id="3.90.280.10">
    <property type="entry name" value="PEBP-like"/>
    <property type="match status" value="1"/>
</dbReference>
<name>A0A9P0A8Q5_BEMTA</name>
<gene>
    <name evidence="1" type="ORF">BEMITA_LOCUS5385</name>
</gene>
<sequence length="229" mass="26516">MKVTSAKPIKTFTTRNIKTMLFSSWRTSRISKRTTIFYLLCIVFLGTPFVSAVTVEVFKKLRKYHVVPDVINLPPTSVMTVRYPNHVIVQIGDLLKVDQVVAKPFIFWPAKRNGLYTLIMTDADYPTPLARNRSEFLHWMVININGTQFRVPNGDVKVEYLPPIVNSTAGYHRYVFTAFRQIGREMIDDFPNLSTLHLAERADFNTLAFVKKHQYGYPLAVNFYQVEFK</sequence>